<protein>
    <submittedName>
        <fullName evidence="1">Uncharacterized protein</fullName>
    </submittedName>
</protein>
<keyword evidence="2" id="KW-1185">Reference proteome</keyword>
<sequence length="280" mass="32518">MKHIWIINKFSSTNLLYRNYSDFSIDPDLVSGLLTALNSFSEVELKAHGISSIHMGGLKWVYSDQKEMHLMLIAADKIEAQTEVLRARLEVIFKMFIEKYGIIPEQMEKTLIDSVRFDDFAEELDLLKAQWIQAEEIITGGAAKIFDLLGVFQQIYSAFNNIIRLNFFQADYDNTVIEIKMILENMKGTPEFKKYPELSKIKFDKYGWDVINLNPTNLDEKVLARILIMLTLHLNNILTTKLSRSSKYNAYSKEIFPLLLEKYDLLVSLDILHTLMRVFL</sequence>
<proteinExistence type="predicted"/>
<gene>
    <name evidence="1" type="ORF">NEF87_000405</name>
</gene>
<name>A0ABY6HL48_9ARCH</name>
<accession>A0ABY6HL48</accession>
<evidence type="ECO:0000313" key="1">
    <source>
        <dbReference type="EMBL" id="UYP44120.1"/>
    </source>
</evidence>
<evidence type="ECO:0000313" key="2">
    <source>
        <dbReference type="Proteomes" id="UP001208689"/>
    </source>
</evidence>
<reference evidence="1" key="1">
    <citation type="submission" date="2022-09" db="EMBL/GenBank/DDBJ databases">
        <title>Actin cytoskeleton and complex cell architecture in an #Asgard archaeon.</title>
        <authorList>
            <person name="Ponce Toledo R.I."/>
            <person name="Schleper C."/>
            <person name="Rodrigues Oliveira T."/>
            <person name="Wollweber F."/>
            <person name="Xu J."/>
            <person name="Rittmann S."/>
            <person name="Klingl A."/>
            <person name="Pilhofer M."/>
        </authorList>
    </citation>
    <scope>NUCLEOTIDE SEQUENCE</scope>
    <source>
        <strain evidence="1">B-35</strain>
    </source>
</reference>
<organism evidence="1 2">
    <name type="scientific">Candidatus Lokiarchaeum ossiferum</name>
    <dbReference type="NCBI Taxonomy" id="2951803"/>
    <lineage>
        <taxon>Archaea</taxon>
        <taxon>Promethearchaeati</taxon>
        <taxon>Promethearchaeota</taxon>
        <taxon>Promethearchaeia</taxon>
        <taxon>Promethearchaeales</taxon>
        <taxon>Promethearchaeaceae</taxon>
        <taxon>Candidatus Lokiarchaeum</taxon>
    </lineage>
</organism>
<dbReference type="Proteomes" id="UP001208689">
    <property type="component" value="Chromosome"/>
</dbReference>
<dbReference type="EMBL" id="CP104013">
    <property type="protein sequence ID" value="UYP44120.1"/>
    <property type="molecule type" value="Genomic_DNA"/>
</dbReference>